<protein>
    <recommendedName>
        <fullName evidence="9">Pyridoxine/pyridoxamine 5'-phosphate oxidase</fullName>
        <ecNumber evidence="9">1.4.3.5</ecNumber>
    </recommendedName>
    <alternativeName>
        <fullName evidence="9">PNP/PMP oxidase</fullName>
        <shortName evidence="9">PNPOx</shortName>
    </alternativeName>
    <alternativeName>
        <fullName evidence="9">Pyridoxal 5'-phosphate synthase</fullName>
    </alternativeName>
</protein>
<evidence type="ECO:0000256" key="1">
    <source>
        <dbReference type="ARBA" id="ARBA00004738"/>
    </source>
</evidence>
<dbReference type="InterPro" id="IPR019576">
    <property type="entry name" value="Pyridoxamine_oxidase_dimer_C"/>
</dbReference>
<dbReference type="InterPro" id="IPR012349">
    <property type="entry name" value="Split_barrel_FMN-bd"/>
</dbReference>
<dbReference type="EMBL" id="SLWB01000015">
    <property type="protein sequence ID" value="TCN63719.1"/>
    <property type="molecule type" value="Genomic_DNA"/>
</dbReference>
<feature type="binding site" evidence="9 11">
    <location>
        <position position="186"/>
    </location>
    <ligand>
        <name>FMN</name>
        <dbReference type="ChEBI" id="CHEBI:58210"/>
    </ligand>
</feature>
<accession>A0A4R2EHU4</accession>
<dbReference type="PIRSF" id="PIRSF000190">
    <property type="entry name" value="Pyd_amn-ph_oxd"/>
    <property type="match status" value="1"/>
</dbReference>
<dbReference type="RefSeq" id="WP_131840157.1">
    <property type="nucleotide sequence ID" value="NZ_SLWB01000015.1"/>
</dbReference>
<keyword evidence="7 9" id="KW-0560">Oxidoreductase</keyword>
<feature type="binding site" evidence="9 11">
    <location>
        <begin position="77"/>
        <end position="78"/>
    </location>
    <ligand>
        <name>FMN</name>
        <dbReference type="ChEBI" id="CHEBI:58210"/>
    </ligand>
</feature>
<comment type="catalytic activity">
    <reaction evidence="9">
        <text>pyridoxamine 5'-phosphate + O2 + H2O = pyridoxal 5'-phosphate + H2O2 + NH4(+)</text>
        <dbReference type="Rhea" id="RHEA:15817"/>
        <dbReference type="ChEBI" id="CHEBI:15377"/>
        <dbReference type="ChEBI" id="CHEBI:15379"/>
        <dbReference type="ChEBI" id="CHEBI:16240"/>
        <dbReference type="ChEBI" id="CHEBI:28938"/>
        <dbReference type="ChEBI" id="CHEBI:58451"/>
        <dbReference type="ChEBI" id="CHEBI:597326"/>
        <dbReference type="EC" id="1.4.3.5"/>
    </reaction>
</comment>
<dbReference type="PANTHER" id="PTHR10851:SF0">
    <property type="entry name" value="PYRIDOXINE-5'-PHOSPHATE OXIDASE"/>
    <property type="match status" value="1"/>
</dbReference>
<dbReference type="GO" id="GO:0010181">
    <property type="term" value="F:FMN binding"/>
    <property type="evidence" value="ECO:0007669"/>
    <property type="project" value="UniProtKB-UniRule"/>
</dbReference>
<dbReference type="UniPathway" id="UPA01068">
    <property type="reaction ID" value="UER00304"/>
</dbReference>
<evidence type="ECO:0000313" key="14">
    <source>
        <dbReference type="EMBL" id="TCN63719.1"/>
    </source>
</evidence>
<feature type="binding site" evidence="9 11">
    <location>
        <begin position="62"/>
        <end position="67"/>
    </location>
    <ligand>
        <name>FMN</name>
        <dbReference type="ChEBI" id="CHEBI:58210"/>
    </ligand>
</feature>
<feature type="domain" description="Pyridoxine 5'-phosphate oxidase dimerisation C-terminal" evidence="13">
    <location>
        <begin position="173"/>
        <end position="213"/>
    </location>
</feature>
<feature type="binding site" evidence="9 10">
    <location>
        <position position="128"/>
    </location>
    <ligand>
        <name>substrate</name>
    </ligand>
</feature>
<evidence type="ECO:0000256" key="7">
    <source>
        <dbReference type="ARBA" id="ARBA00023002"/>
    </source>
</evidence>
<keyword evidence="6 9" id="KW-0288">FMN</keyword>
<keyword evidence="8 9" id="KW-0664">Pyridoxine biosynthesis</keyword>
<dbReference type="PANTHER" id="PTHR10851">
    <property type="entry name" value="PYRIDOXINE-5-PHOSPHATE OXIDASE"/>
    <property type="match status" value="1"/>
</dbReference>
<feature type="binding site" evidence="9 10">
    <location>
        <position position="67"/>
    </location>
    <ligand>
        <name>substrate</name>
    </ligand>
</feature>
<proteinExistence type="inferred from homology"/>
<comment type="pathway">
    <text evidence="1 9">Cofactor metabolism; pyridoxal 5'-phosphate salvage; pyridoxal 5'-phosphate from pyridoxamine 5'-phosphate: step 1/1.</text>
</comment>
<feature type="binding site" evidence="9 11">
    <location>
        <position position="106"/>
    </location>
    <ligand>
        <name>FMN</name>
        <dbReference type="ChEBI" id="CHEBI:58210"/>
    </ligand>
</feature>
<sequence length="213" mass="24679">MKTNIANLRKEYTLGALDGESVHPDPVRQFEEWLQEAIKAKIPEPNAMTLATSTFEGKPSARMVLLKAVGEQGFSFFTSYESRKAKNILQNPYGALVFYWAELERQVRVEGKIVKASEKESDSYFRTRPEGSKIGAWASPQSKVVPNRRYLEDLMDDFKEEFVGKTVKRPPNWGGYVLEPFLVEFWQGRKNRLHDRIQYRLENGVWFIERLAP</sequence>
<evidence type="ECO:0000256" key="3">
    <source>
        <dbReference type="ARBA" id="ARBA00007301"/>
    </source>
</evidence>
<evidence type="ECO:0000256" key="4">
    <source>
        <dbReference type="ARBA" id="ARBA00011738"/>
    </source>
</evidence>
<comment type="similarity">
    <text evidence="3 9">Belongs to the pyridoxamine 5'-phosphate oxidase family.</text>
</comment>
<feature type="binding site" evidence="9 11">
    <location>
        <position position="83"/>
    </location>
    <ligand>
        <name>FMN</name>
        <dbReference type="ChEBI" id="CHEBI:58210"/>
    </ligand>
</feature>
<name>A0A4R2EHU4_9BACT</name>
<dbReference type="SUPFAM" id="SSF50475">
    <property type="entry name" value="FMN-binding split barrel"/>
    <property type="match status" value="1"/>
</dbReference>
<keyword evidence="5 9" id="KW-0285">Flavoprotein</keyword>
<feature type="binding site" evidence="9 10">
    <location>
        <position position="124"/>
    </location>
    <ligand>
        <name>substrate</name>
    </ligand>
</feature>
<dbReference type="NCBIfam" id="NF004231">
    <property type="entry name" value="PRK05679.1"/>
    <property type="match status" value="1"/>
</dbReference>
<feature type="binding site" evidence="9 11">
    <location>
        <position position="196"/>
    </location>
    <ligand>
        <name>FMN</name>
        <dbReference type="ChEBI" id="CHEBI:58210"/>
    </ligand>
</feature>
<evidence type="ECO:0000259" key="12">
    <source>
        <dbReference type="Pfam" id="PF01243"/>
    </source>
</evidence>
<gene>
    <name evidence="9" type="primary">pdxH</name>
    <name evidence="14" type="ORF">CLV25_11569</name>
</gene>
<dbReference type="InterPro" id="IPR011576">
    <property type="entry name" value="Pyridox_Oxase_N"/>
</dbReference>
<dbReference type="HAMAP" id="MF_01629">
    <property type="entry name" value="PdxH"/>
    <property type="match status" value="1"/>
</dbReference>
<evidence type="ECO:0000256" key="6">
    <source>
        <dbReference type="ARBA" id="ARBA00022643"/>
    </source>
</evidence>
<dbReference type="Pfam" id="PF10590">
    <property type="entry name" value="PNP_phzG_C"/>
    <property type="match status" value="1"/>
</dbReference>
<dbReference type="EC" id="1.4.3.5" evidence="9"/>
<dbReference type="PROSITE" id="PS01064">
    <property type="entry name" value="PYRIDOX_OXIDASE"/>
    <property type="match status" value="1"/>
</dbReference>
<comment type="function">
    <text evidence="9">Catalyzes the oxidation of either pyridoxine 5'-phosphate (PNP) or pyridoxamine 5'-phosphate (PMP) into pyridoxal 5'-phosphate (PLP).</text>
</comment>
<evidence type="ECO:0000256" key="5">
    <source>
        <dbReference type="ARBA" id="ARBA00022630"/>
    </source>
</evidence>
<comment type="cofactor">
    <cofactor evidence="9 11">
        <name>FMN</name>
        <dbReference type="ChEBI" id="CHEBI:58210"/>
    </cofactor>
    <text evidence="9 11">Binds 1 FMN per subunit.</text>
</comment>
<feature type="binding site" evidence="9 11">
    <location>
        <begin position="141"/>
        <end position="142"/>
    </location>
    <ligand>
        <name>FMN</name>
        <dbReference type="ChEBI" id="CHEBI:58210"/>
    </ligand>
</feature>
<dbReference type="AlphaFoldDB" id="A0A4R2EHU4"/>
<dbReference type="FunFam" id="2.30.110.10:FF:000005">
    <property type="entry name" value="NAD(P)H-hydrate epimerase"/>
    <property type="match status" value="1"/>
</dbReference>
<feature type="binding site" evidence="10">
    <location>
        <begin position="9"/>
        <end position="12"/>
    </location>
    <ligand>
        <name>substrate</name>
    </ligand>
</feature>
<comment type="pathway">
    <text evidence="2 9">Cofactor metabolism; pyridoxal 5'-phosphate salvage; pyridoxal 5'-phosphate from pyridoxine 5'-phosphate: step 1/1.</text>
</comment>
<evidence type="ECO:0000256" key="11">
    <source>
        <dbReference type="PIRSR" id="PIRSR000190-2"/>
    </source>
</evidence>
<comment type="caution">
    <text evidence="14">The sequence shown here is derived from an EMBL/GenBank/DDBJ whole genome shotgun (WGS) entry which is preliminary data.</text>
</comment>
<dbReference type="NCBIfam" id="TIGR00558">
    <property type="entry name" value="pdxH"/>
    <property type="match status" value="1"/>
</dbReference>
<evidence type="ECO:0000256" key="8">
    <source>
        <dbReference type="ARBA" id="ARBA00023096"/>
    </source>
</evidence>
<feature type="binding site" evidence="9 11">
    <location>
        <position position="84"/>
    </location>
    <ligand>
        <name>FMN</name>
        <dbReference type="ChEBI" id="CHEBI:58210"/>
    </ligand>
</feature>
<dbReference type="GO" id="GO:0008615">
    <property type="term" value="P:pyridoxine biosynthetic process"/>
    <property type="evidence" value="ECO:0007669"/>
    <property type="project" value="UniProtKB-UniRule"/>
</dbReference>
<dbReference type="Gene3D" id="2.30.110.10">
    <property type="entry name" value="Electron Transport, Fmn-binding Protein, Chain A"/>
    <property type="match status" value="1"/>
</dbReference>
<comment type="catalytic activity">
    <reaction evidence="9">
        <text>pyridoxine 5'-phosphate + O2 = pyridoxal 5'-phosphate + H2O2</text>
        <dbReference type="Rhea" id="RHEA:15149"/>
        <dbReference type="ChEBI" id="CHEBI:15379"/>
        <dbReference type="ChEBI" id="CHEBI:16240"/>
        <dbReference type="ChEBI" id="CHEBI:58589"/>
        <dbReference type="ChEBI" id="CHEBI:597326"/>
        <dbReference type="EC" id="1.4.3.5"/>
    </reaction>
</comment>
<evidence type="ECO:0000313" key="15">
    <source>
        <dbReference type="Proteomes" id="UP000294830"/>
    </source>
</evidence>
<feature type="binding site" evidence="9 10">
    <location>
        <position position="132"/>
    </location>
    <ligand>
        <name>substrate</name>
    </ligand>
</feature>
<feature type="binding site" evidence="9 10">
    <location>
        <begin position="192"/>
        <end position="194"/>
    </location>
    <ligand>
        <name>substrate</name>
    </ligand>
</feature>
<comment type="subunit">
    <text evidence="4 9">Homodimer.</text>
</comment>
<dbReference type="Pfam" id="PF01243">
    <property type="entry name" value="PNPOx_N"/>
    <property type="match status" value="1"/>
</dbReference>
<evidence type="ECO:0000259" key="13">
    <source>
        <dbReference type="Pfam" id="PF10590"/>
    </source>
</evidence>
<dbReference type="GO" id="GO:0004733">
    <property type="term" value="F:pyridoxamine phosphate oxidase activity"/>
    <property type="evidence" value="ECO:0007669"/>
    <property type="project" value="UniProtKB-UniRule"/>
</dbReference>
<dbReference type="OrthoDB" id="9780392at2"/>
<organism evidence="14 15">
    <name type="scientific">Acetobacteroides hydrogenigenes</name>
    <dbReference type="NCBI Taxonomy" id="979970"/>
    <lineage>
        <taxon>Bacteria</taxon>
        <taxon>Pseudomonadati</taxon>
        <taxon>Bacteroidota</taxon>
        <taxon>Bacteroidia</taxon>
        <taxon>Bacteroidales</taxon>
        <taxon>Rikenellaceae</taxon>
        <taxon>Acetobacteroides</taxon>
    </lineage>
</organism>
<evidence type="ECO:0000256" key="9">
    <source>
        <dbReference type="HAMAP-Rule" id="MF_01629"/>
    </source>
</evidence>
<dbReference type="Proteomes" id="UP000294830">
    <property type="component" value="Unassembled WGS sequence"/>
</dbReference>
<feature type="domain" description="Pyridoxamine 5'-phosphate oxidase N-terminal" evidence="12">
    <location>
        <begin position="34"/>
        <end position="152"/>
    </location>
</feature>
<keyword evidence="15" id="KW-1185">Reference proteome</keyword>
<dbReference type="InterPro" id="IPR019740">
    <property type="entry name" value="Pyridox_Oxase_CS"/>
</dbReference>
<evidence type="ECO:0000256" key="2">
    <source>
        <dbReference type="ARBA" id="ARBA00005037"/>
    </source>
</evidence>
<dbReference type="InterPro" id="IPR000659">
    <property type="entry name" value="Pyridox_Oxase"/>
</dbReference>
<reference evidence="14 15" key="1">
    <citation type="submission" date="2019-03" db="EMBL/GenBank/DDBJ databases">
        <title>Genomic Encyclopedia of Archaeal and Bacterial Type Strains, Phase II (KMG-II): from individual species to whole genera.</title>
        <authorList>
            <person name="Goeker M."/>
        </authorList>
    </citation>
    <scope>NUCLEOTIDE SEQUENCE [LARGE SCALE GENOMIC DNA]</scope>
    <source>
        <strain evidence="14 15">RL-C</strain>
    </source>
</reference>
<evidence type="ECO:0000256" key="10">
    <source>
        <dbReference type="PIRSR" id="PIRSR000190-1"/>
    </source>
</evidence>